<dbReference type="RefSeq" id="XP_004259621.1">
    <property type="nucleotide sequence ID" value="XM_004259573.1"/>
</dbReference>
<reference evidence="1 2" key="1">
    <citation type="submission" date="2012-10" db="EMBL/GenBank/DDBJ databases">
        <authorList>
            <person name="Zafar N."/>
            <person name="Inman J."/>
            <person name="Hall N."/>
            <person name="Lorenzi H."/>
            <person name="Caler E."/>
        </authorList>
    </citation>
    <scope>NUCLEOTIDE SEQUENCE [LARGE SCALE GENOMIC DNA]</scope>
    <source>
        <strain evidence="1 2">IP1</strain>
    </source>
</reference>
<dbReference type="KEGG" id="eiv:EIN_507510"/>
<sequence length="492" mass="58159">MIRLEPFYLMKIALNLNTYTDTYTFLLVSKRCLESLKMLHINPWYISVDNIRSFFRHFHPETVNCFYFDFFDLQIFSSVKNIRCPNFNSFVKTKKDEIRQILSKIYYIGLYIENDKYEPTCKFFMDNAKHFNSLRKVRGDLKPVVEFFKLYTSNGTELNVHFPYIIEIDSDPNLYEDAELKLITKLKKYVPQNGFTEIVFMANEHRINKKSLEVFNGINYYYTSIVKNQCNYLSDKLYVDEQGIYIDNTLDCQKYNTLITQTYCKEILVTFLNSGTLKETFEEEKQSLWEIPNCVEKISIRLNNNQETDFICLNANFQYVEIFEINNSNMVELKNCFDNLQNFVFSNCCIFRIELKNAKLLKSVAFVNCIDFELESEDSSLDELIIKNSKDIDIYVKITDIKYFGIIDSNNCAFESVSFFNKNVVINNCHNLFFYENKDYIQNKISPFEFCGIDIANFKRLESTSIHFPSTLLPKIANLDEPNDYLCLLYIS</sequence>
<name>A0A0A1UCG7_ENTIV</name>
<accession>A0A0A1UCG7</accession>
<dbReference type="EMBL" id="KB206320">
    <property type="protein sequence ID" value="ELP92850.1"/>
    <property type="molecule type" value="Genomic_DNA"/>
</dbReference>
<dbReference type="AlphaFoldDB" id="A0A0A1UCG7"/>
<proteinExistence type="predicted"/>
<dbReference type="OrthoDB" id="25503at2759"/>
<dbReference type="Proteomes" id="UP000014680">
    <property type="component" value="Unassembled WGS sequence"/>
</dbReference>
<dbReference type="VEuPathDB" id="AmoebaDB:EIN_507510"/>
<keyword evidence="2" id="KW-1185">Reference proteome</keyword>
<protein>
    <submittedName>
        <fullName evidence="1">Uncharacterized protein</fullName>
    </submittedName>
</protein>
<dbReference type="GeneID" id="14891857"/>
<organism evidence="1 2">
    <name type="scientific">Entamoeba invadens IP1</name>
    <dbReference type="NCBI Taxonomy" id="370355"/>
    <lineage>
        <taxon>Eukaryota</taxon>
        <taxon>Amoebozoa</taxon>
        <taxon>Evosea</taxon>
        <taxon>Archamoebae</taxon>
        <taxon>Mastigamoebida</taxon>
        <taxon>Entamoebidae</taxon>
        <taxon>Entamoeba</taxon>
    </lineage>
</organism>
<evidence type="ECO:0000313" key="1">
    <source>
        <dbReference type="EMBL" id="ELP92850.1"/>
    </source>
</evidence>
<gene>
    <name evidence="1" type="ORF">EIN_507510</name>
</gene>
<evidence type="ECO:0000313" key="2">
    <source>
        <dbReference type="Proteomes" id="UP000014680"/>
    </source>
</evidence>